<dbReference type="EMBL" id="JANIEX010001421">
    <property type="protein sequence ID" value="KAJ3558119.1"/>
    <property type="molecule type" value="Genomic_DNA"/>
</dbReference>
<evidence type="ECO:0000313" key="2">
    <source>
        <dbReference type="Proteomes" id="UP001213000"/>
    </source>
</evidence>
<accession>A0AAD5VGI3</accession>
<proteinExistence type="predicted"/>
<organism evidence="1 2">
    <name type="scientific">Leucocoprinus birnbaumii</name>
    <dbReference type="NCBI Taxonomy" id="56174"/>
    <lineage>
        <taxon>Eukaryota</taxon>
        <taxon>Fungi</taxon>
        <taxon>Dikarya</taxon>
        <taxon>Basidiomycota</taxon>
        <taxon>Agaricomycotina</taxon>
        <taxon>Agaricomycetes</taxon>
        <taxon>Agaricomycetidae</taxon>
        <taxon>Agaricales</taxon>
        <taxon>Agaricineae</taxon>
        <taxon>Agaricaceae</taxon>
        <taxon>Leucocoprinus</taxon>
    </lineage>
</organism>
<evidence type="ECO:0000313" key="1">
    <source>
        <dbReference type="EMBL" id="KAJ3558119.1"/>
    </source>
</evidence>
<keyword evidence="2" id="KW-1185">Reference proteome</keyword>
<dbReference type="Proteomes" id="UP001213000">
    <property type="component" value="Unassembled WGS sequence"/>
</dbReference>
<comment type="caution">
    <text evidence="1">The sequence shown here is derived from an EMBL/GenBank/DDBJ whole genome shotgun (WGS) entry which is preliminary data.</text>
</comment>
<dbReference type="AlphaFoldDB" id="A0AAD5VGI3"/>
<reference evidence="1" key="1">
    <citation type="submission" date="2022-07" db="EMBL/GenBank/DDBJ databases">
        <title>Genome Sequence of Leucocoprinus birnbaumii.</title>
        <authorList>
            <person name="Buettner E."/>
        </authorList>
    </citation>
    <scope>NUCLEOTIDE SEQUENCE</scope>
    <source>
        <strain evidence="1">VT141</strain>
    </source>
</reference>
<sequence>MELQGPPGKLFSSRMGFKLHFYHASFIDYLTDHKWSGDMCIHGEFLIRWQNELLEWLHFVCSHTTDSSHFVFPAGTTLPKEIEPGEHYRWVVNAFWTLFARPDHQIDVPTAASMSNLPFQKMLGLISQGQAAFIRSSEVEELHKNLPIEFRDKIVRKEKCPTPGCTATEPVWILGYGDNEVVVHMDRNGTLCLRSNLNLPAGQCRCGADIRYVGPEDGTEEEGEERSKRRS</sequence>
<name>A0AAD5VGI3_9AGAR</name>
<protein>
    <submittedName>
        <fullName evidence="1">Uncharacterized protein</fullName>
    </submittedName>
</protein>
<gene>
    <name evidence="1" type="ORF">NP233_g11572</name>
</gene>